<dbReference type="PROSITE" id="PS51257">
    <property type="entry name" value="PROKAR_LIPOPROTEIN"/>
    <property type="match status" value="1"/>
</dbReference>
<evidence type="ECO:0008006" key="4">
    <source>
        <dbReference type="Google" id="ProtNLM"/>
    </source>
</evidence>
<name>A0A9D9EK06_9BACT</name>
<evidence type="ECO:0000313" key="2">
    <source>
        <dbReference type="EMBL" id="MBO8447995.1"/>
    </source>
</evidence>
<organism evidence="2 3">
    <name type="scientific">Candidatus Cryptobacteroides merdigallinarum</name>
    <dbReference type="NCBI Taxonomy" id="2840770"/>
    <lineage>
        <taxon>Bacteria</taxon>
        <taxon>Pseudomonadati</taxon>
        <taxon>Bacteroidota</taxon>
        <taxon>Bacteroidia</taxon>
        <taxon>Bacteroidales</taxon>
        <taxon>Candidatus Cryptobacteroides</taxon>
    </lineage>
</organism>
<dbReference type="AlphaFoldDB" id="A0A9D9EK06"/>
<sequence length="420" mass="45473">MKKVLFAILAAMTVLFVSCDPDEAANTATVSFVSPVAAWADGVATIEISVSGYSGDAVSIPVVFGGDAVKGTDYTLSAEAFVVGGTSPVTTITVTPTESGAEKSVTATLSAPSGFVLGQIPMCQVEMEGFVGWASFVSATDVLKASLDITVGLYDNEGSSLRPETAQTVEIEVDTENSTAVEGEHFEFADGVKGVFIDAGKRNGILTINCIKVEDGHDKIVLKIKESSRFYEGQTGTMTITIAGPDWNKISGKWVMNEIVTDVAYFQEVWNPEWFTVTYDGFPEFNENDSVTIDTESGKFSPSFSSTFNTYFLGESNMTNDGDFYMRTGMEGGVQLQIIGLDNINRYFSPTETSEDKTALVGVQIITDSNGQELLDMYIIDYIPHAFMKELDDGYTYDRENKPAAASTGCYLNMTFKRAE</sequence>
<dbReference type="EMBL" id="JADIMQ010000027">
    <property type="protein sequence ID" value="MBO8447995.1"/>
    <property type="molecule type" value="Genomic_DNA"/>
</dbReference>
<feature type="signal peptide" evidence="1">
    <location>
        <begin position="1"/>
        <end position="24"/>
    </location>
</feature>
<keyword evidence="1" id="KW-0732">Signal</keyword>
<protein>
    <recommendedName>
        <fullName evidence="4">Calx-beta domain-containing protein</fullName>
    </recommendedName>
</protein>
<comment type="caution">
    <text evidence="2">The sequence shown here is derived from an EMBL/GenBank/DDBJ whole genome shotgun (WGS) entry which is preliminary data.</text>
</comment>
<evidence type="ECO:0000313" key="3">
    <source>
        <dbReference type="Proteomes" id="UP000810252"/>
    </source>
</evidence>
<feature type="chain" id="PRO_5039291653" description="Calx-beta domain-containing protein" evidence="1">
    <location>
        <begin position="25"/>
        <end position="420"/>
    </location>
</feature>
<reference evidence="2" key="1">
    <citation type="submission" date="2020-10" db="EMBL/GenBank/DDBJ databases">
        <authorList>
            <person name="Gilroy R."/>
        </authorList>
    </citation>
    <scope>NUCLEOTIDE SEQUENCE</scope>
    <source>
        <strain evidence="2">20514</strain>
    </source>
</reference>
<evidence type="ECO:0000256" key="1">
    <source>
        <dbReference type="SAM" id="SignalP"/>
    </source>
</evidence>
<proteinExistence type="predicted"/>
<dbReference type="Proteomes" id="UP000810252">
    <property type="component" value="Unassembled WGS sequence"/>
</dbReference>
<reference evidence="2" key="2">
    <citation type="journal article" date="2021" name="PeerJ">
        <title>Extensive microbial diversity within the chicken gut microbiome revealed by metagenomics and culture.</title>
        <authorList>
            <person name="Gilroy R."/>
            <person name="Ravi A."/>
            <person name="Getino M."/>
            <person name="Pursley I."/>
            <person name="Horton D.L."/>
            <person name="Alikhan N.F."/>
            <person name="Baker D."/>
            <person name="Gharbi K."/>
            <person name="Hall N."/>
            <person name="Watson M."/>
            <person name="Adriaenssens E.M."/>
            <person name="Foster-Nyarko E."/>
            <person name="Jarju S."/>
            <person name="Secka A."/>
            <person name="Antonio M."/>
            <person name="Oren A."/>
            <person name="Chaudhuri R.R."/>
            <person name="La Ragione R."/>
            <person name="Hildebrand F."/>
            <person name="Pallen M.J."/>
        </authorList>
    </citation>
    <scope>NUCLEOTIDE SEQUENCE</scope>
    <source>
        <strain evidence="2">20514</strain>
    </source>
</reference>
<accession>A0A9D9EK06</accession>
<gene>
    <name evidence="2" type="ORF">IAC29_01825</name>
</gene>